<name>A0ACC1Q610_9APHY</name>
<organism evidence="1 2">
    <name type="scientific">Trametes sanguinea</name>
    <dbReference type="NCBI Taxonomy" id="158606"/>
    <lineage>
        <taxon>Eukaryota</taxon>
        <taxon>Fungi</taxon>
        <taxon>Dikarya</taxon>
        <taxon>Basidiomycota</taxon>
        <taxon>Agaricomycotina</taxon>
        <taxon>Agaricomycetes</taxon>
        <taxon>Polyporales</taxon>
        <taxon>Polyporaceae</taxon>
        <taxon>Trametes</taxon>
    </lineage>
</organism>
<dbReference type="EMBL" id="JANSHE010000447">
    <property type="protein sequence ID" value="KAJ3010743.1"/>
    <property type="molecule type" value="Genomic_DNA"/>
</dbReference>
<protein>
    <submittedName>
        <fullName evidence="1">Uncharacterized protein</fullName>
    </submittedName>
</protein>
<gene>
    <name evidence="1" type="ORF">NUW54_g2386</name>
</gene>
<evidence type="ECO:0000313" key="2">
    <source>
        <dbReference type="Proteomes" id="UP001144978"/>
    </source>
</evidence>
<proteinExistence type="predicted"/>
<evidence type="ECO:0000313" key="1">
    <source>
        <dbReference type="EMBL" id="KAJ3010743.1"/>
    </source>
</evidence>
<sequence length="335" mass="37118">MSYSHFSESNPELEPILAALPPPPPTFTEDLVAAREHFDTQFIEISRGFLRPNLPHATEYVTDDHKVPVDGGEVAVRCYRPHSLQDATFPLFFWVHGGGWVFGNLEQDDYRLRMLAVELHITIVAADYRLAPEHHFPTGLNDTYAILKWSVQNAQCIKADLSKAFIVGGQSAGATYAATLIHRAQRDKAFGQHRITGQVLQIPPLLHPDATPDELKGKMTSYVQNATSSPILWASHILDYYDKMQGSPSDPELSPLLQPSFAGLPPTYIQVCGADPVRDDGLVYAEKLEAAGVPTKLDVYPGAPHGFHLVLPRTKTALKFNQDFTDGLRWLLEGA</sequence>
<reference evidence="1" key="1">
    <citation type="submission" date="2022-08" db="EMBL/GenBank/DDBJ databases">
        <title>Genome Sequence of Pycnoporus sanguineus.</title>
        <authorList>
            <person name="Buettner E."/>
        </authorList>
    </citation>
    <scope>NUCLEOTIDE SEQUENCE</scope>
    <source>
        <strain evidence="1">CG-C14</strain>
    </source>
</reference>
<comment type="caution">
    <text evidence="1">The sequence shown here is derived from an EMBL/GenBank/DDBJ whole genome shotgun (WGS) entry which is preliminary data.</text>
</comment>
<dbReference type="Proteomes" id="UP001144978">
    <property type="component" value="Unassembled WGS sequence"/>
</dbReference>
<accession>A0ACC1Q610</accession>
<keyword evidence="2" id="KW-1185">Reference proteome</keyword>